<dbReference type="AlphaFoldDB" id="A0A316D317"/>
<comment type="caution">
    <text evidence="1">The sequence shown here is derived from an EMBL/GenBank/DDBJ whole genome shotgun (WGS) entry which is preliminary data.</text>
</comment>
<proteinExistence type="predicted"/>
<evidence type="ECO:0000313" key="2">
    <source>
        <dbReference type="Proteomes" id="UP000245634"/>
    </source>
</evidence>
<accession>A0A316D317</accession>
<dbReference type="OrthoDB" id="4563059at2"/>
<evidence type="ECO:0000313" key="1">
    <source>
        <dbReference type="EMBL" id="PWK05321.1"/>
    </source>
</evidence>
<gene>
    <name evidence="1" type="ORF">C7459_12470</name>
</gene>
<keyword evidence="2" id="KW-1185">Reference proteome</keyword>
<dbReference type="EMBL" id="QGGL01000024">
    <property type="protein sequence ID" value="PWK05321.1"/>
    <property type="molecule type" value="Genomic_DNA"/>
</dbReference>
<reference evidence="1 2" key="1">
    <citation type="submission" date="2018-05" db="EMBL/GenBank/DDBJ databases">
        <title>Genomic Encyclopedia of Type Strains, Phase IV (KMG-IV): sequencing the most valuable type-strain genomes for metagenomic binning, comparative biology and taxonomic classification.</title>
        <authorList>
            <person name="Goeker M."/>
        </authorList>
    </citation>
    <scope>NUCLEOTIDE SEQUENCE [LARGE SCALE GENOMIC DNA]</scope>
    <source>
        <strain evidence="1 2">DSM 18773</strain>
    </source>
</reference>
<name>A0A316D317_9BACL</name>
<sequence length="175" mass="19189">MSTTETVTIHPTKGRNVYFNSPDGEYGNTECASIITAVKSEDVVSLVVFTTTGFYHVIDCVRGQGANQWDWMPYQKEQAARQFEAARLVGTVAHQTEPLPAVGENVLYVDASGVDYDAVVDHVWPSVVNLTYYMQCGGTNGATSVPPYSPGMTGNYFKRVDKAAERTDIPVEHIC</sequence>
<dbReference type="Proteomes" id="UP000245634">
    <property type="component" value="Unassembled WGS sequence"/>
</dbReference>
<dbReference type="RefSeq" id="WP_109691188.1">
    <property type="nucleotide sequence ID" value="NZ_QGGL01000024.1"/>
</dbReference>
<protein>
    <submittedName>
        <fullName evidence="1">Uncharacterized protein</fullName>
    </submittedName>
</protein>
<organism evidence="1 2">
    <name type="scientific">Tumebacillus permanentifrigoris</name>
    <dbReference type="NCBI Taxonomy" id="378543"/>
    <lineage>
        <taxon>Bacteria</taxon>
        <taxon>Bacillati</taxon>
        <taxon>Bacillota</taxon>
        <taxon>Bacilli</taxon>
        <taxon>Bacillales</taxon>
        <taxon>Alicyclobacillaceae</taxon>
        <taxon>Tumebacillus</taxon>
    </lineage>
</organism>